<dbReference type="InParanoid" id="W3XKN0"/>
<protein>
    <submittedName>
        <fullName evidence="1">Uncharacterized protein</fullName>
    </submittedName>
</protein>
<keyword evidence="2" id="KW-1185">Reference proteome</keyword>
<dbReference type="OrthoDB" id="4686136at2759"/>
<reference evidence="2" key="1">
    <citation type="journal article" date="2015" name="BMC Genomics">
        <title>Genomic and transcriptomic analysis of the endophytic fungus Pestalotiopsis fici reveals its lifestyle and high potential for synthesis of natural products.</title>
        <authorList>
            <person name="Wang X."/>
            <person name="Zhang X."/>
            <person name="Liu L."/>
            <person name="Xiang M."/>
            <person name="Wang W."/>
            <person name="Sun X."/>
            <person name="Che Y."/>
            <person name="Guo L."/>
            <person name="Liu G."/>
            <person name="Guo L."/>
            <person name="Wang C."/>
            <person name="Yin W.B."/>
            <person name="Stadler M."/>
            <person name="Zhang X."/>
            <person name="Liu X."/>
        </authorList>
    </citation>
    <scope>NUCLEOTIDE SEQUENCE [LARGE SCALE GENOMIC DNA]</scope>
    <source>
        <strain evidence="2">W106-1 / CGMCC3.15140</strain>
    </source>
</reference>
<gene>
    <name evidence="1" type="ORF">PFICI_00388</name>
</gene>
<dbReference type="HOGENOM" id="CLU_956785_0_0_1"/>
<dbReference type="GeneID" id="19265401"/>
<evidence type="ECO:0000313" key="1">
    <source>
        <dbReference type="EMBL" id="ETS86560.1"/>
    </source>
</evidence>
<sequence>MTALTIFHLFPHLPRDIQLVIWDLYESGPGMRHKFTVGYGKLTHTTIDPSHNKYISNTAGENDPAELRLDPFCKYKFDKIELSNADDYPAPPNMDPEEKLEECELRRWYSARSKSWLVTQPTSNVYADLERDVFYLNRNYCPLLDSPQGGAEGDMFRDQPAACWMPKQLSQARHVAVPLFFGHSNVHHRDLWLTLGILGQYQNLKTVYIVVRPVANLPDRVELMRRVGELPRDVFGFVALNTFLQAFRERRNIDFIRRISYWQDSFMRRRPDLCQRARVIPVVDACFDASW</sequence>
<name>W3XKN0_PESFW</name>
<dbReference type="EMBL" id="KI912109">
    <property type="protein sequence ID" value="ETS86560.1"/>
    <property type="molecule type" value="Genomic_DNA"/>
</dbReference>
<dbReference type="Proteomes" id="UP000030651">
    <property type="component" value="Unassembled WGS sequence"/>
</dbReference>
<organism evidence="1 2">
    <name type="scientific">Pestalotiopsis fici (strain W106-1 / CGMCC3.15140)</name>
    <dbReference type="NCBI Taxonomy" id="1229662"/>
    <lineage>
        <taxon>Eukaryota</taxon>
        <taxon>Fungi</taxon>
        <taxon>Dikarya</taxon>
        <taxon>Ascomycota</taxon>
        <taxon>Pezizomycotina</taxon>
        <taxon>Sordariomycetes</taxon>
        <taxon>Xylariomycetidae</taxon>
        <taxon>Amphisphaeriales</taxon>
        <taxon>Sporocadaceae</taxon>
        <taxon>Pestalotiopsis</taxon>
    </lineage>
</organism>
<dbReference type="KEGG" id="pfy:PFICI_00388"/>
<dbReference type="AlphaFoldDB" id="W3XKN0"/>
<evidence type="ECO:0000313" key="2">
    <source>
        <dbReference type="Proteomes" id="UP000030651"/>
    </source>
</evidence>
<proteinExistence type="predicted"/>
<dbReference type="RefSeq" id="XP_007827160.1">
    <property type="nucleotide sequence ID" value="XM_007828969.1"/>
</dbReference>
<accession>W3XKN0</accession>